<dbReference type="GO" id="GO:0005524">
    <property type="term" value="F:ATP binding"/>
    <property type="evidence" value="ECO:0007669"/>
    <property type="project" value="InterPro"/>
</dbReference>
<keyword evidence="1" id="KW-0813">Transport</keyword>
<dbReference type="PANTHER" id="PTHR19229:SF36">
    <property type="entry name" value="ATP-BINDING CASSETTE SUB-FAMILY A MEMBER 2"/>
    <property type="match status" value="1"/>
</dbReference>
<proteinExistence type="predicted"/>
<dbReference type="EMBL" id="LFMY01000016">
    <property type="protein sequence ID" value="OKL56003.1"/>
    <property type="molecule type" value="Genomic_DNA"/>
</dbReference>
<evidence type="ECO:0000256" key="2">
    <source>
        <dbReference type="ARBA" id="ARBA00022737"/>
    </source>
</evidence>
<feature type="transmembrane region" description="Helical" evidence="3">
    <location>
        <begin position="362"/>
        <end position="382"/>
    </location>
</feature>
<dbReference type="GO" id="GO:0016887">
    <property type="term" value="F:ATP hydrolysis activity"/>
    <property type="evidence" value="ECO:0007669"/>
    <property type="project" value="InterPro"/>
</dbReference>
<gene>
    <name evidence="5" type="ORF">UA08_08671</name>
</gene>
<dbReference type="PROSITE" id="PS50893">
    <property type="entry name" value="ABC_TRANSPORTER_2"/>
    <property type="match status" value="1"/>
</dbReference>
<protein>
    <recommendedName>
        <fullName evidence="4">ABC transporter domain-containing protein</fullName>
    </recommendedName>
</protein>
<evidence type="ECO:0000313" key="5">
    <source>
        <dbReference type="EMBL" id="OKL56003.1"/>
    </source>
</evidence>
<dbReference type="GeneID" id="31008427"/>
<dbReference type="RefSeq" id="XP_020116124.1">
    <property type="nucleotide sequence ID" value="XM_020263774.1"/>
</dbReference>
<feature type="transmembrane region" description="Helical" evidence="3">
    <location>
        <begin position="394"/>
        <end position="419"/>
    </location>
</feature>
<keyword evidence="3" id="KW-0812">Transmembrane</keyword>
<dbReference type="AlphaFoldDB" id="A0A225AB74"/>
<dbReference type="SUPFAM" id="SSF52540">
    <property type="entry name" value="P-loop containing nucleoside triphosphate hydrolases"/>
    <property type="match status" value="1"/>
</dbReference>
<keyword evidence="6" id="KW-1185">Reference proteome</keyword>
<dbReference type="InterPro" id="IPR003439">
    <property type="entry name" value="ABC_transporter-like_ATP-bd"/>
</dbReference>
<dbReference type="OrthoDB" id="8061355at2759"/>
<sequence>MSQRQQSSVYTQGEASGLADVLAGHIIILYRGRVVCQGPSTGLKDQYGDGYRVISITNSDTNQCSTWKLGNSTEATRKVLDLEGANKVCDVVYPTLELAILRVTSDSMEAQRFSGDGIIGDEAVQTMLDDQPEDELHNLSDLDLEVGRAVGMLRQVWLVFRKRYMLLRSGWFVYLVNLAIPIVVAAALFKYIRHWDTLTTCDMQRNYLYSGSPLGDIQDFESTGGDKIAVLGPNNCFSGAVQDQLLVDSVSSFLSQYDSTGSQSPAQLIPGSVVKVGEEDGILKAIEDAQGLIGFGLRSPEPGINTFFHVASPYATGIGLQAFDYVTNRMSNMTASAGLTRKVSSSVQVLNHVPIKHEWRTLPLQMLVVLVFVAAASTASHVRALQYSNRVSPLALWVAYLLFDIQFILIEAWVVWGLLFSGPNGNRISSRFYATHSIYVNGISVVDQARKARMDIGVCPQEDAVDNLTVQQTLTFYASVKGLKNVQSNVGQVLTALNISRFKYQAHKALSGGTKRKLAVAIALLGNPQLLLLDEPSTGQDAGAKRILWQALRRVGSGRAILLTTHSMEEAEALASKVAIVSTRILAAGSLSSLQEMYGDLYEIRALRLDTVNKYVAETEVRSVLGQWGIEVVDYWDANGLVQFDITLDRTALGRIMVGMECLVGNHGIISTVSEMGSSSQSYGTVLKAYNLIGPTMEEVFMNVMILPVEKLQE</sequence>
<dbReference type="Proteomes" id="UP000214365">
    <property type="component" value="Unassembled WGS sequence"/>
</dbReference>
<dbReference type="InterPro" id="IPR027417">
    <property type="entry name" value="P-loop_NTPase"/>
</dbReference>
<accession>A0A225AB74</accession>
<comment type="caution">
    <text evidence="5">The sequence shown here is derived from an EMBL/GenBank/DDBJ whole genome shotgun (WGS) entry which is preliminary data.</text>
</comment>
<keyword evidence="3" id="KW-0472">Membrane</keyword>
<dbReference type="PANTHER" id="PTHR19229">
    <property type="entry name" value="ATP-BINDING CASSETTE TRANSPORTER SUBFAMILY A ABCA"/>
    <property type="match status" value="1"/>
</dbReference>
<keyword evidence="3" id="KW-1133">Transmembrane helix</keyword>
<evidence type="ECO:0000259" key="4">
    <source>
        <dbReference type="PROSITE" id="PS50893"/>
    </source>
</evidence>
<evidence type="ECO:0000256" key="1">
    <source>
        <dbReference type="ARBA" id="ARBA00022448"/>
    </source>
</evidence>
<dbReference type="GO" id="GO:0016020">
    <property type="term" value="C:membrane"/>
    <property type="evidence" value="ECO:0007669"/>
    <property type="project" value="InterPro"/>
</dbReference>
<evidence type="ECO:0000313" key="6">
    <source>
        <dbReference type="Proteomes" id="UP000214365"/>
    </source>
</evidence>
<reference evidence="5 6" key="1">
    <citation type="submission" date="2015-06" db="EMBL/GenBank/DDBJ databases">
        <title>Talaromyces atroroseus IBT 11181 draft genome.</title>
        <authorList>
            <person name="Rasmussen K.B."/>
            <person name="Rasmussen S."/>
            <person name="Petersen B."/>
            <person name="Sicheritz-Ponten T."/>
            <person name="Mortensen U.H."/>
            <person name="Thrane U."/>
        </authorList>
    </citation>
    <scope>NUCLEOTIDE SEQUENCE [LARGE SCALE GENOMIC DNA]</scope>
    <source>
        <strain evidence="5 6">IBT 11181</strain>
    </source>
</reference>
<dbReference type="Pfam" id="PF00005">
    <property type="entry name" value="ABC_tran"/>
    <property type="match status" value="1"/>
</dbReference>
<keyword evidence="2" id="KW-0677">Repeat</keyword>
<dbReference type="STRING" id="1441469.A0A225AB74"/>
<dbReference type="GO" id="GO:0005319">
    <property type="term" value="F:lipid transporter activity"/>
    <property type="evidence" value="ECO:0007669"/>
    <property type="project" value="TreeGrafter"/>
</dbReference>
<feature type="transmembrane region" description="Helical" evidence="3">
    <location>
        <begin position="171"/>
        <end position="192"/>
    </location>
</feature>
<dbReference type="Gene3D" id="3.40.50.300">
    <property type="entry name" value="P-loop containing nucleotide triphosphate hydrolases"/>
    <property type="match status" value="1"/>
</dbReference>
<dbReference type="GO" id="GO:0140359">
    <property type="term" value="F:ABC-type transporter activity"/>
    <property type="evidence" value="ECO:0007669"/>
    <property type="project" value="InterPro"/>
</dbReference>
<feature type="domain" description="ABC transporter" evidence="4">
    <location>
        <begin position="385"/>
        <end position="607"/>
    </location>
</feature>
<dbReference type="InterPro" id="IPR026082">
    <property type="entry name" value="ABCA"/>
</dbReference>
<name>A0A225AB74_TALAT</name>
<evidence type="ECO:0000256" key="3">
    <source>
        <dbReference type="SAM" id="Phobius"/>
    </source>
</evidence>
<organism evidence="5 6">
    <name type="scientific">Talaromyces atroroseus</name>
    <dbReference type="NCBI Taxonomy" id="1441469"/>
    <lineage>
        <taxon>Eukaryota</taxon>
        <taxon>Fungi</taxon>
        <taxon>Dikarya</taxon>
        <taxon>Ascomycota</taxon>
        <taxon>Pezizomycotina</taxon>
        <taxon>Eurotiomycetes</taxon>
        <taxon>Eurotiomycetidae</taxon>
        <taxon>Eurotiales</taxon>
        <taxon>Trichocomaceae</taxon>
        <taxon>Talaromyces</taxon>
        <taxon>Talaromyces sect. Trachyspermi</taxon>
    </lineage>
</organism>